<protein>
    <submittedName>
        <fullName evidence="1">Uncharacterized protein</fullName>
    </submittedName>
</protein>
<sequence>MTIVHNFSYSCQPSSQKFSQAKDKIDDRCETADNLDKTELKKQTFSFLTRLGFTVGKELWIKTSKRQVLRAVVGKGELEVFPQRKVSKVEDPKGGSVWRDAGKSYGWEFLYQLSQETSLFFLPNHPQGGIGKGHCTNFSNLFFEVDDLPLDQQFQNIENLKSLGLLPSAIVFSGGKSFHTFLSLTEDPGPDLWVILQKKLICLTQSDPAIKNLNREMRLPGFFRPDKGKYQSLVSTGDRRYSIKEIEDILQPFFPYGLSDERWNDWRLAEKAEKNGILSMPEESLPTVVSKMERQKQLAARKQLVWEEENNLIELVNKTAEQATIEDFEKLHPLKVKWFGKRAKSDCPFHQSQSGTAGWFGNIGGKLGWACPIDTDNRLLDHFRFFSKLRYGKENPTGKEWVDIAKAYLTEMGIPFSDWNRFKNGKLAKFGEEIRAKDLEDKRVEESQDLFALLKKAGRSLCKIAKGFGKEKYVVSNPSHTVTRKTINVKEIKKEILDAYKSGYKNIIVKTPPGSGKTHTAGTFMPDELSVNKILYVTNGVQNPTVSSLVDWSPATARHGGLKWDTSQKTADGRYYLRRAKKGEKPDIQPNCIASEVFEGLRQQEVNVDNSSVICDGCPVSGTCKSFQGFLIDRKTALEQDRVRIHPESIDPTIFDSHLQIGAIWDENIIKFKKDVTFTETDLNATLGFLAHNTEVLVKFLPLLNGIREFFKEKSSPYNGYEREEILARLPEVTREHLDLATNLVPDLSFLENFFNGVHGNRSANLSLRKESVKETAETINNMGKQWLLPFVRAITEKGFLYYKKGVFTISLPEEKHTKIMEAAKVNIILDATADPEYIVTALKMEREKTIVLTSEVETPNLKIKILTGMGNLRPQSKERTSSKQKRVDAIREKFLTLFPDGVVFEYKSVAREGDRVHFRDSRANNTDQEKKACLLLGVPIPSLADARAAWEIGLGGGKGFDDYLGRLTVAEICQTIGRLRASRRPKEEIIVYIAGDTRFDLSKALKENFNGAEITTQDVGEICPEAGDASHRVLALVSKGVRKLIEEGKKVTQQNLAKVAGIGQSTIAESIPWGKFKKISEILLGRFNTESDKKEPELLPDENWFIDQYLPILIEEEVSPQEVIETLERVAQTPERIGEMLRQLPKYLKQGMLWLLYKDLEVPWQFSTS</sequence>
<dbReference type="KEGG" id="ccur:IAR63_17870"/>
<name>A0A7H0F5N3_9CYAN</name>
<dbReference type="RefSeq" id="WP_187707528.1">
    <property type="nucleotide sequence ID" value="NZ_CP060823.1"/>
</dbReference>
<proteinExistence type="predicted"/>
<reference evidence="1 2" key="1">
    <citation type="submission" date="2020-08" db="EMBL/GenBank/DDBJ databases">
        <title>Complete genome sequence of Raphidiopsis curvispora isolated from drinking water reservoir in South Korea.</title>
        <authorList>
            <person name="Jeong J."/>
        </authorList>
    </citation>
    <scope>NUCLEOTIDE SEQUENCE [LARGE SCALE GENOMIC DNA]</scope>
    <source>
        <strain evidence="1 2">GIHE-G1</strain>
        <plasmid evidence="1 2">p-r.curvispora1</plasmid>
    </source>
</reference>
<keyword evidence="1" id="KW-0614">Plasmid</keyword>
<dbReference type="Proteomes" id="UP000516013">
    <property type="component" value="Plasmid p-r.curvispora1"/>
</dbReference>
<evidence type="ECO:0000313" key="2">
    <source>
        <dbReference type="Proteomes" id="UP000516013"/>
    </source>
</evidence>
<accession>A0A7H0F5N3</accession>
<gene>
    <name evidence="1" type="ORF">IAR63_17870</name>
</gene>
<evidence type="ECO:0000313" key="1">
    <source>
        <dbReference type="EMBL" id="QNP31349.1"/>
    </source>
</evidence>
<dbReference type="EMBL" id="CP060823">
    <property type="protein sequence ID" value="QNP31349.1"/>
    <property type="molecule type" value="Genomic_DNA"/>
</dbReference>
<dbReference type="Gene3D" id="3.30.70.1790">
    <property type="entry name" value="RepB DNA-primase, N-terminal domain"/>
    <property type="match status" value="1"/>
</dbReference>
<organism evidence="1 2">
    <name type="scientific">Cylindrospermopsis curvispora GIHE-G1</name>
    <dbReference type="NCBI Taxonomy" id="2666332"/>
    <lineage>
        <taxon>Bacteria</taxon>
        <taxon>Bacillati</taxon>
        <taxon>Cyanobacteriota</taxon>
        <taxon>Cyanophyceae</taxon>
        <taxon>Nostocales</taxon>
        <taxon>Aphanizomenonaceae</taxon>
        <taxon>Cylindrospermopsis</taxon>
    </lineage>
</organism>
<dbReference type="AlphaFoldDB" id="A0A7H0F5N3"/>
<keyword evidence="2" id="KW-1185">Reference proteome</keyword>
<geneLocation type="plasmid" evidence="1 2">
    <name>p-r.curvispora1</name>
</geneLocation>